<reference evidence="3 4" key="1">
    <citation type="submission" date="2019-02" db="EMBL/GenBank/DDBJ databases">
        <title>Draft genome sequence of Arthrospira platensis NIES-3787.</title>
        <authorList>
            <person name="Yamaguchi H."/>
            <person name="Suzuki S."/>
            <person name="Kawachi M."/>
        </authorList>
    </citation>
    <scope>NUCLEOTIDE SEQUENCE [LARGE SCALE GENOMIC DNA]</scope>
    <source>
        <strain evidence="3 4">NIES-3787</strain>
    </source>
</reference>
<dbReference type="AlphaFoldDB" id="A0A6H9GIV4"/>
<dbReference type="EMBL" id="BJCH01000050">
    <property type="protein sequence ID" value="GCL47600.1"/>
    <property type="molecule type" value="Genomic_DNA"/>
</dbReference>
<sequence>MTKNQQILAKMGGGSLALLLSLSLGQQASATTLVSNLPPITPTPTQGFDVNNNQWLSSSFQTGTSSYGYTLNTVTLLFRLKSDTPVDPGSLFLRLHNDAGGNPGAAISSGNFNVPTITSPGEYNFTLANSQQLNANTTYWLVAGTQGSSTGTYVWAHTSSTTKEGLTGWSIGNIAVYSVNQGSSWASLTGGGLFQFSVNGTVNIPPTPPTNIPEPGSAVALLGLGGLGLASRMQKLSTRA</sequence>
<dbReference type="InterPro" id="IPR013424">
    <property type="entry name" value="Ice-binding_C"/>
</dbReference>
<evidence type="ECO:0000313" key="4">
    <source>
        <dbReference type="Proteomes" id="UP000438874"/>
    </source>
</evidence>
<gene>
    <name evidence="3" type="ORF">NIES3787_33080</name>
</gene>
<comment type="caution">
    <text evidence="3">The sequence shown here is derived from an EMBL/GenBank/DDBJ whole genome shotgun (WGS) entry which is preliminary data.</text>
</comment>
<name>A0A6H9GIV4_MICAE</name>
<dbReference type="Pfam" id="PF07589">
    <property type="entry name" value="PEP-CTERM"/>
    <property type="match status" value="1"/>
</dbReference>
<dbReference type="RefSeq" id="WP_159250258.1">
    <property type="nucleotide sequence ID" value="NZ_BJCH01000050.1"/>
</dbReference>
<protein>
    <recommendedName>
        <fullName evidence="2">Ice-binding protein C-terminal domain-containing protein</fullName>
    </recommendedName>
</protein>
<keyword evidence="1" id="KW-0732">Signal</keyword>
<feature type="chain" id="PRO_5026207663" description="Ice-binding protein C-terminal domain-containing protein" evidence="1">
    <location>
        <begin position="31"/>
        <end position="240"/>
    </location>
</feature>
<feature type="signal peptide" evidence="1">
    <location>
        <begin position="1"/>
        <end position="30"/>
    </location>
</feature>
<accession>A0A6H9GIV4</accession>
<dbReference type="Proteomes" id="UP000438874">
    <property type="component" value="Unassembled WGS sequence"/>
</dbReference>
<organism evidence="3 4">
    <name type="scientific">Microcystis aeruginosa NIES-3787</name>
    <dbReference type="NCBI Taxonomy" id="2517782"/>
    <lineage>
        <taxon>Bacteria</taxon>
        <taxon>Bacillati</taxon>
        <taxon>Cyanobacteriota</taxon>
        <taxon>Cyanophyceae</taxon>
        <taxon>Oscillatoriophycideae</taxon>
        <taxon>Chroococcales</taxon>
        <taxon>Microcystaceae</taxon>
        <taxon>Microcystis</taxon>
    </lineage>
</organism>
<evidence type="ECO:0000313" key="3">
    <source>
        <dbReference type="EMBL" id="GCL47600.1"/>
    </source>
</evidence>
<evidence type="ECO:0000256" key="1">
    <source>
        <dbReference type="SAM" id="SignalP"/>
    </source>
</evidence>
<feature type="domain" description="Ice-binding protein C-terminal" evidence="2">
    <location>
        <begin position="212"/>
        <end position="232"/>
    </location>
</feature>
<proteinExistence type="predicted"/>
<dbReference type="NCBIfam" id="NF041539">
    <property type="entry name" value="choice_anch_R"/>
    <property type="match status" value="1"/>
</dbReference>
<evidence type="ECO:0000259" key="2">
    <source>
        <dbReference type="Pfam" id="PF07589"/>
    </source>
</evidence>